<dbReference type="Gene3D" id="3.40.50.880">
    <property type="match status" value="1"/>
</dbReference>
<dbReference type="Pfam" id="PF01965">
    <property type="entry name" value="DJ-1_PfpI"/>
    <property type="match status" value="1"/>
</dbReference>
<evidence type="ECO:0000313" key="2">
    <source>
        <dbReference type="EMBL" id="MBC5639289.1"/>
    </source>
</evidence>
<evidence type="ECO:0000313" key="3">
    <source>
        <dbReference type="Proteomes" id="UP000662088"/>
    </source>
</evidence>
<name>A0A8I0ABA9_9CLOT</name>
<dbReference type="InterPro" id="IPR029062">
    <property type="entry name" value="Class_I_gatase-like"/>
</dbReference>
<dbReference type="Proteomes" id="UP000662088">
    <property type="component" value="Unassembled WGS sequence"/>
</dbReference>
<dbReference type="SUPFAM" id="SSF52317">
    <property type="entry name" value="Class I glutamine amidotransferase-like"/>
    <property type="match status" value="1"/>
</dbReference>
<dbReference type="EMBL" id="JACOOQ010000002">
    <property type="protein sequence ID" value="MBC5639289.1"/>
    <property type="molecule type" value="Genomic_DNA"/>
</dbReference>
<dbReference type="AlphaFoldDB" id="A0A8I0ABA9"/>
<organism evidence="2 3">
    <name type="scientific">Clostridium lentum</name>
    <dbReference type="NCBI Taxonomy" id="2763037"/>
    <lineage>
        <taxon>Bacteria</taxon>
        <taxon>Bacillati</taxon>
        <taxon>Bacillota</taxon>
        <taxon>Clostridia</taxon>
        <taxon>Eubacteriales</taxon>
        <taxon>Clostridiaceae</taxon>
        <taxon>Clostridium</taxon>
    </lineage>
</organism>
<comment type="caution">
    <text evidence="2">The sequence shown here is derived from an EMBL/GenBank/DDBJ whole genome shotgun (WGS) entry which is preliminary data.</text>
</comment>
<proteinExistence type="predicted"/>
<dbReference type="RefSeq" id="WP_186834604.1">
    <property type="nucleotide sequence ID" value="NZ_JACOOQ010000002.1"/>
</dbReference>
<evidence type="ECO:0000259" key="1">
    <source>
        <dbReference type="Pfam" id="PF01965"/>
    </source>
</evidence>
<sequence>MKNVFLVYDDCCFYEIVILNYFMKFTGQDVVICSLNGSAITCMEGYSVNVDMALKDVEIDNIKSLIIPGGDIKIICNEEVYELIKDLVKKEIIVAAICAGVDVLENTGVLKDTKSTHSEDTDIYNDKKVITARANAYVDFAIEVAKELNLFKDEVDLKETIDFWKFHKRVQ</sequence>
<protein>
    <submittedName>
        <fullName evidence="2">DJ-1/PfpI family protein</fullName>
    </submittedName>
</protein>
<feature type="domain" description="DJ-1/PfpI" evidence="1">
    <location>
        <begin position="4"/>
        <end position="120"/>
    </location>
</feature>
<keyword evidence="3" id="KW-1185">Reference proteome</keyword>
<gene>
    <name evidence="2" type="ORF">H8R92_02355</name>
</gene>
<dbReference type="InterPro" id="IPR002818">
    <property type="entry name" value="DJ-1/PfpI"/>
</dbReference>
<reference evidence="2" key="1">
    <citation type="submission" date="2020-08" db="EMBL/GenBank/DDBJ databases">
        <title>Genome public.</title>
        <authorList>
            <person name="Liu C."/>
            <person name="Sun Q."/>
        </authorList>
    </citation>
    <scope>NUCLEOTIDE SEQUENCE</scope>
    <source>
        <strain evidence="2">NSJ-42</strain>
    </source>
</reference>
<accession>A0A8I0ABA9</accession>